<dbReference type="PRINTS" id="PR00511">
    <property type="entry name" value="TEKTIN"/>
</dbReference>
<reference evidence="12" key="2">
    <citation type="submission" date="2020-02" db="EMBL/GenBank/DDBJ databases">
        <title>Esox lucius (northern pike) genome, fEsoLuc1, primary haplotype.</title>
        <authorList>
            <person name="Myers G."/>
            <person name="Karagic N."/>
            <person name="Meyer A."/>
            <person name="Pippel M."/>
            <person name="Reichard M."/>
            <person name="Winkler S."/>
            <person name="Tracey A."/>
            <person name="Sims Y."/>
            <person name="Howe K."/>
            <person name="Rhie A."/>
            <person name="Formenti G."/>
            <person name="Durbin R."/>
            <person name="Fedrigo O."/>
            <person name="Jarvis E.D."/>
        </authorList>
    </citation>
    <scope>NUCLEOTIDE SEQUENCE [LARGE SCALE GENOMIC DNA]</scope>
</reference>
<dbReference type="PANTHER" id="PTHR19960:SF25">
    <property type="entry name" value="TEKTIN-1"/>
    <property type="match status" value="1"/>
</dbReference>
<evidence type="ECO:0000256" key="6">
    <source>
        <dbReference type="ARBA" id="ARBA00023069"/>
    </source>
</evidence>
<evidence type="ECO:0000313" key="13">
    <source>
        <dbReference type="Proteomes" id="UP000265140"/>
    </source>
</evidence>
<dbReference type="GeneID" id="105024102"/>
<evidence type="ECO:0000313" key="12">
    <source>
        <dbReference type="Ensembl" id="ENSELUP00000009657.2"/>
    </source>
</evidence>
<dbReference type="PANTHER" id="PTHR19960">
    <property type="entry name" value="TEKTIN"/>
    <property type="match status" value="1"/>
</dbReference>
<keyword evidence="3" id="KW-0963">Cytoplasm</keyword>
<comment type="subunit">
    <text evidence="10">Microtubule inner protein component of sperm flagellar doublet microtubules.</text>
</comment>
<dbReference type="RefSeq" id="XP_010892088.2">
    <property type="nucleotide sequence ID" value="XM_010893786.3"/>
</dbReference>
<dbReference type="STRING" id="8010.ENSELUP00000009657"/>
<keyword evidence="8 11" id="KW-0966">Cell projection</keyword>
<evidence type="ECO:0000256" key="11">
    <source>
        <dbReference type="RuleBase" id="RU367040"/>
    </source>
</evidence>
<dbReference type="Ensembl" id="ENSELUT00000003483.3">
    <property type="protein sequence ID" value="ENSELUP00000009657.2"/>
    <property type="gene ID" value="ENSELUG00000010205.3"/>
</dbReference>
<evidence type="ECO:0000256" key="5">
    <source>
        <dbReference type="ARBA" id="ARBA00023054"/>
    </source>
</evidence>
<evidence type="ECO:0000256" key="2">
    <source>
        <dbReference type="ARBA" id="ARBA00007209"/>
    </source>
</evidence>
<evidence type="ECO:0000256" key="4">
    <source>
        <dbReference type="ARBA" id="ARBA00022846"/>
    </source>
</evidence>
<keyword evidence="6 11" id="KW-0969">Cilium</keyword>
<dbReference type="OrthoDB" id="10054259at2759"/>
<reference evidence="13" key="1">
    <citation type="journal article" date="2014" name="PLoS ONE">
        <title>The genome and linkage map of the northern pike (Esox lucius): conserved synteny revealed between the salmonid sister group and the Neoteleostei.</title>
        <authorList>
            <person name="Rondeau E.B."/>
            <person name="Minkley D.R."/>
            <person name="Leong J.S."/>
            <person name="Messmer A.M."/>
            <person name="Jantzen J.R."/>
            <person name="von Schalburg K.R."/>
            <person name="Lemon C."/>
            <person name="Bird N.H."/>
            <person name="Koop B.F."/>
        </authorList>
    </citation>
    <scope>NUCLEOTIDE SEQUENCE</scope>
</reference>
<evidence type="ECO:0000256" key="3">
    <source>
        <dbReference type="ARBA" id="ARBA00022490"/>
    </source>
</evidence>
<reference evidence="12" key="3">
    <citation type="submission" date="2025-08" db="UniProtKB">
        <authorList>
            <consortium name="Ensembl"/>
        </authorList>
    </citation>
    <scope>IDENTIFICATION</scope>
</reference>
<dbReference type="GO" id="GO:0060294">
    <property type="term" value="P:cilium movement involved in cell motility"/>
    <property type="evidence" value="ECO:0007669"/>
    <property type="project" value="UniProtKB-UniRule"/>
</dbReference>
<dbReference type="InterPro" id="IPR048256">
    <property type="entry name" value="Tektin-like"/>
</dbReference>
<comment type="similarity">
    <text evidence="2 11">Belongs to the tektin family.</text>
</comment>
<sequence length="404" mass="46695">MSRLMEPPTKFFPPEWRRANQIMYDSAEAERARSERLSAESRRLMEESDKISKRMQLDAKQKLEQRINDIKFWRTELDRKLEETVQEIENLITCKSRVERALESCSEPLRVVLQCLAERQRRVSTDLVHDEVEQELMKEKEVIEGVTSLLQRTLEQTNEQIRLNRSAKYYLEKDLRDKFQAERIDDFCSVLTNTSPSIDNVTKHMELAVPGATVTPEEWETFSNINIVKAEREKNNALSLRALVESLLDQTAGDMRRQHGATSMALRLQVQEKKRAKGHLEDHLAEVLSEVTSQERNLEALRVAIADKEGPLKVAQARLSARGQRPSAELCHDPAQVRLLSEVKELTAHIKRLQEVQAQSEMELRALTHSQLALEEEIQIKSHSLYIDEVICTQLRQPVSIHSF</sequence>
<gene>
    <name evidence="12" type="primary">TEKT1</name>
</gene>
<dbReference type="AlphaFoldDB" id="A0A3P8XZ12"/>
<dbReference type="Pfam" id="PF03148">
    <property type="entry name" value="Tektin"/>
    <property type="match status" value="1"/>
</dbReference>
<evidence type="ECO:0000256" key="9">
    <source>
        <dbReference type="ARBA" id="ARBA00045224"/>
    </source>
</evidence>
<dbReference type="RefSeq" id="XP_010892089.2">
    <property type="nucleotide sequence ID" value="XM_010893787.3"/>
</dbReference>
<keyword evidence="4 11" id="KW-0282">Flagellum</keyword>
<proteinExistence type="inferred from homology"/>
<dbReference type="GO" id="GO:0060271">
    <property type="term" value="P:cilium assembly"/>
    <property type="evidence" value="ECO:0007669"/>
    <property type="project" value="UniProtKB-UniRule"/>
</dbReference>
<name>A0A3P8XZ12_ESOLU</name>
<dbReference type="GO" id="GO:0005930">
    <property type="term" value="C:axoneme"/>
    <property type="evidence" value="ECO:0007669"/>
    <property type="project" value="UniProtKB-SubCell"/>
</dbReference>
<dbReference type="GeneTree" id="ENSGT00950000182894"/>
<evidence type="ECO:0000256" key="7">
    <source>
        <dbReference type="ARBA" id="ARBA00023212"/>
    </source>
</evidence>
<comment type="function">
    <text evidence="9">Microtubule inner protein (MIP) part of the dynein-decorated doublet microtubules (DMTs) in cilia and flagellar axoneme. Forms filamentous polymers in the walls of ciliary and flagellar microtubules.</text>
</comment>
<evidence type="ECO:0000256" key="10">
    <source>
        <dbReference type="ARBA" id="ARBA00046435"/>
    </source>
</evidence>
<comment type="subcellular location">
    <subcellularLocation>
        <location evidence="11">Cytoplasm</location>
        <location evidence="11">Cytoskeleton</location>
        <location evidence="11">Cilium axoneme</location>
    </subcellularLocation>
    <subcellularLocation>
        <location evidence="1">Cytoplasm</location>
        <location evidence="1">Cytoskeleton</location>
        <location evidence="1">Flagellum axoneme</location>
    </subcellularLocation>
</comment>
<protein>
    <recommendedName>
        <fullName evidence="11">Tektin</fullName>
    </recommendedName>
</protein>
<dbReference type="FunCoup" id="A0A3P8XZ12">
    <property type="interactions" value="649"/>
</dbReference>
<reference evidence="12" key="4">
    <citation type="submission" date="2025-09" db="UniProtKB">
        <authorList>
            <consortium name="Ensembl"/>
        </authorList>
    </citation>
    <scope>IDENTIFICATION</scope>
</reference>
<dbReference type="Bgee" id="ENSELUG00000010205">
    <property type="expression patterns" value="Expressed in mesonephros and 11 other cell types or tissues"/>
</dbReference>
<dbReference type="InterPro" id="IPR000435">
    <property type="entry name" value="Tektins"/>
</dbReference>
<dbReference type="Proteomes" id="UP000265140">
    <property type="component" value="Chromosome 1"/>
</dbReference>
<dbReference type="InParanoid" id="A0A3P8XZ12"/>
<keyword evidence="5" id="KW-0175">Coiled coil</keyword>
<dbReference type="GO" id="GO:0005634">
    <property type="term" value="C:nucleus"/>
    <property type="evidence" value="ECO:0007669"/>
    <property type="project" value="TreeGrafter"/>
</dbReference>
<evidence type="ECO:0000256" key="8">
    <source>
        <dbReference type="ARBA" id="ARBA00023273"/>
    </source>
</evidence>
<keyword evidence="13" id="KW-1185">Reference proteome</keyword>
<keyword evidence="7" id="KW-0206">Cytoskeleton</keyword>
<dbReference type="OMA" id="LAMVMDE"/>
<evidence type="ECO:0000256" key="1">
    <source>
        <dbReference type="ARBA" id="ARBA00004611"/>
    </source>
</evidence>
<organism evidence="12 13">
    <name type="scientific">Esox lucius</name>
    <name type="common">Northern pike</name>
    <dbReference type="NCBI Taxonomy" id="8010"/>
    <lineage>
        <taxon>Eukaryota</taxon>
        <taxon>Metazoa</taxon>
        <taxon>Chordata</taxon>
        <taxon>Craniata</taxon>
        <taxon>Vertebrata</taxon>
        <taxon>Euteleostomi</taxon>
        <taxon>Actinopterygii</taxon>
        <taxon>Neopterygii</taxon>
        <taxon>Teleostei</taxon>
        <taxon>Protacanthopterygii</taxon>
        <taxon>Esociformes</taxon>
        <taxon>Esocidae</taxon>
        <taxon>Esox</taxon>
    </lineage>
</organism>
<dbReference type="GO" id="GO:0015630">
    <property type="term" value="C:microtubule cytoskeleton"/>
    <property type="evidence" value="ECO:0007669"/>
    <property type="project" value="UniProtKB-UniRule"/>
</dbReference>
<accession>A0A3P8XZ12</accession>